<feature type="non-terminal residue" evidence="1">
    <location>
        <position position="1"/>
    </location>
</feature>
<dbReference type="SUPFAM" id="SSF52540">
    <property type="entry name" value="P-loop containing nucleoside triphosphate hydrolases"/>
    <property type="match status" value="1"/>
</dbReference>
<protein>
    <submittedName>
        <fullName evidence="1">Kinesin light chain</fullName>
    </submittedName>
</protein>
<name>A0A167CJB0_COLIC</name>
<gene>
    <name evidence="1" type="ORF">CI238_13494</name>
</gene>
<dbReference type="AlphaFoldDB" id="A0A167CJB0"/>
<dbReference type="EMBL" id="LFIW01001375">
    <property type="protein sequence ID" value="KZL82666.1"/>
    <property type="molecule type" value="Genomic_DNA"/>
</dbReference>
<dbReference type="Proteomes" id="UP000076584">
    <property type="component" value="Unassembled WGS sequence"/>
</dbReference>
<proteinExistence type="predicted"/>
<evidence type="ECO:0000313" key="1">
    <source>
        <dbReference type="EMBL" id="KZL82666.1"/>
    </source>
</evidence>
<reference evidence="1 2" key="1">
    <citation type="submission" date="2015-06" db="EMBL/GenBank/DDBJ databases">
        <title>Survival trade-offs in plant roots during colonization by closely related pathogenic and mutualistic fungi.</title>
        <authorList>
            <person name="Hacquard S."/>
            <person name="Kracher B."/>
            <person name="Hiruma K."/>
            <person name="Weinman A."/>
            <person name="Muench P."/>
            <person name="Garrido Oter R."/>
            <person name="Ver Loren van Themaat E."/>
            <person name="Dallerey J.-F."/>
            <person name="Damm U."/>
            <person name="Henrissat B."/>
            <person name="Lespinet O."/>
            <person name="Thon M."/>
            <person name="Kemen E."/>
            <person name="McHardy A.C."/>
            <person name="Schulze-Lefert P."/>
            <person name="O'Connell R.J."/>
        </authorList>
    </citation>
    <scope>NUCLEOTIDE SEQUENCE [LARGE SCALE GENOMIC DNA]</scope>
    <source>
        <strain evidence="1 2">MAFF 238704</strain>
    </source>
</reference>
<keyword evidence="2" id="KW-1185">Reference proteome</keyword>
<sequence>LAWIATGLLNSIILLPSRWKEPAFRRRFRASSSRQLVTMQTVTKTRSGSTLLQHFLTITYTRRVLRPVTHSCYIPGYNDPKANILMLVKTWLEKTVRGRWLIGGSIDTHSTAETQGGLARYIPKCVRRSILITTRNKQTASRLVRGNSLLEIGGMSESEASKLLRLILNNKVSTKEASNLSTRLEHLPLALSQAAAFMQENGISISKYTRLLDESDKSLVDQLSKPFKAISRDSETPHALTATWIVSFNQIQTRKSP</sequence>
<dbReference type="STRING" id="1573173.A0A167CJB0"/>
<feature type="non-terminal residue" evidence="1">
    <location>
        <position position="257"/>
    </location>
</feature>
<accession>A0A167CJB0</accession>
<dbReference type="InterPro" id="IPR027417">
    <property type="entry name" value="P-loop_NTPase"/>
</dbReference>
<organism evidence="1 2">
    <name type="scientific">Colletotrichum incanum</name>
    <name type="common">Soybean anthracnose fungus</name>
    <dbReference type="NCBI Taxonomy" id="1573173"/>
    <lineage>
        <taxon>Eukaryota</taxon>
        <taxon>Fungi</taxon>
        <taxon>Dikarya</taxon>
        <taxon>Ascomycota</taxon>
        <taxon>Pezizomycotina</taxon>
        <taxon>Sordariomycetes</taxon>
        <taxon>Hypocreomycetidae</taxon>
        <taxon>Glomerellales</taxon>
        <taxon>Glomerellaceae</taxon>
        <taxon>Colletotrichum</taxon>
        <taxon>Colletotrichum spaethianum species complex</taxon>
    </lineage>
</organism>
<evidence type="ECO:0000313" key="2">
    <source>
        <dbReference type="Proteomes" id="UP000076584"/>
    </source>
</evidence>
<comment type="caution">
    <text evidence="1">The sequence shown here is derived from an EMBL/GenBank/DDBJ whole genome shotgun (WGS) entry which is preliminary data.</text>
</comment>